<dbReference type="InParanoid" id="D8PKL2"/>
<proteinExistence type="predicted"/>
<sequence length="657" mass="74357">MASLHTLPEELLVEILNAAMGISDALFTDNSSRSPFAAYTNNYWTSRLLLVSKTWYRIGLPELYHDVVLRSEAQVNALARSLDQNHDRACWVRKLRLEGCFGWRTETILRACTGITDLCLLTNPYQNDPSYGVITALPLINPVRLILLNMNTRKTQGSNARALARALCRCAPTWTNLRTVLYAVPHRKTQDELATSLARAPGLTTVMFYSFLGIMPYHRDLCASNSVKKVVIRIGRTTLPDCLRKALQKQPLHLRGKLEFELDTLYDPQPISAAPTPKYLIRSKRRLSFKPLRAASAETWIYVLRLVMASNSPLRTHTANENNLHVLLACKDFFRIGLPEFLRSVLVYRRNVDGFVSFLRIHPQYSRHVRHLTIQHPFGSSKSILDALLCLLNSLESLRAETNGCTPINWEEFCLLSAKNKLSLECIDAVYLDVRQSPMEGVPLPLQPLCQLAHLRHLSLASNAVFDTSRGVSLDALYSLESLSIGQCDISLAWAFYMMRLPSLRAMTIYWAGTQVSHAHNAVLRRHGLKLRELELYGFLDLAVVCACPYVRCLTVRGSSVISPRLFQDAVNGQDELTSVIFTDVEGTDIVADLVDYVCDLSTFPSLREVRWLQCEWPRNQHEIQASRLIPVVEEVFEDVGVRVYDGKGAFWTPRLK</sequence>
<dbReference type="SUPFAM" id="SSF52047">
    <property type="entry name" value="RNI-like"/>
    <property type="match status" value="1"/>
</dbReference>
<dbReference type="HOGENOM" id="CLU_027521_0_0_1"/>
<dbReference type="Proteomes" id="UP000007431">
    <property type="component" value="Unassembled WGS sequence"/>
</dbReference>
<evidence type="ECO:0000313" key="2">
    <source>
        <dbReference type="Proteomes" id="UP000007431"/>
    </source>
</evidence>
<dbReference type="GeneID" id="9585189"/>
<protein>
    <submittedName>
        <fullName evidence="1">Uncharacterized protein</fullName>
    </submittedName>
</protein>
<reference evidence="1 2" key="1">
    <citation type="journal article" date="2010" name="Nat. Biotechnol.">
        <title>Genome sequence of the model mushroom Schizophyllum commune.</title>
        <authorList>
            <person name="Ohm R.A."/>
            <person name="de Jong J.F."/>
            <person name="Lugones L.G."/>
            <person name="Aerts A."/>
            <person name="Kothe E."/>
            <person name="Stajich J.E."/>
            <person name="de Vries R.P."/>
            <person name="Record E."/>
            <person name="Levasseur A."/>
            <person name="Baker S.E."/>
            <person name="Bartholomew K.A."/>
            <person name="Coutinho P.M."/>
            <person name="Erdmann S."/>
            <person name="Fowler T.J."/>
            <person name="Gathman A.C."/>
            <person name="Lombard V."/>
            <person name="Henrissat B."/>
            <person name="Knabe N."/>
            <person name="Kuees U."/>
            <person name="Lilly W.W."/>
            <person name="Lindquist E."/>
            <person name="Lucas S."/>
            <person name="Magnuson J.K."/>
            <person name="Piumi F."/>
            <person name="Raudaskoski M."/>
            <person name="Salamov A."/>
            <person name="Schmutz J."/>
            <person name="Schwarze F.W.M.R."/>
            <person name="vanKuyk P.A."/>
            <person name="Horton J.S."/>
            <person name="Grigoriev I.V."/>
            <person name="Woesten H.A.B."/>
        </authorList>
    </citation>
    <scope>NUCLEOTIDE SEQUENCE [LARGE SCALE GENOMIC DNA]</scope>
    <source>
        <strain evidence="2">H4-8 / FGSC 9210</strain>
    </source>
</reference>
<dbReference type="VEuPathDB" id="FungiDB:SCHCODRAFT_02675268"/>
<dbReference type="InterPro" id="IPR032675">
    <property type="entry name" value="LRR_dom_sf"/>
</dbReference>
<dbReference type="OrthoDB" id="2906982at2759"/>
<feature type="non-terminal residue" evidence="1">
    <location>
        <position position="657"/>
    </location>
</feature>
<gene>
    <name evidence="1" type="ORF">SCHCODRAFT_104471</name>
</gene>
<name>D8PKL2_SCHCM</name>
<dbReference type="KEGG" id="scm:SCHCO_02675268"/>
<organism evidence="2">
    <name type="scientific">Schizophyllum commune (strain H4-8 / FGSC 9210)</name>
    <name type="common">Split gill fungus</name>
    <dbReference type="NCBI Taxonomy" id="578458"/>
    <lineage>
        <taxon>Eukaryota</taxon>
        <taxon>Fungi</taxon>
        <taxon>Dikarya</taxon>
        <taxon>Basidiomycota</taxon>
        <taxon>Agaricomycotina</taxon>
        <taxon>Agaricomycetes</taxon>
        <taxon>Agaricomycetidae</taxon>
        <taxon>Agaricales</taxon>
        <taxon>Schizophyllaceae</taxon>
        <taxon>Schizophyllum</taxon>
    </lineage>
</organism>
<accession>D8PKL2</accession>
<dbReference type="EMBL" id="GL377302">
    <property type="protein sequence ID" value="EFJ02655.1"/>
    <property type="molecule type" value="Genomic_DNA"/>
</dbReference>
<keyword evidence="2" id="KW-1185">Reference proteome</keyword>
<dbReference type="Gene3D" id="3.80.10.10">
    <property type="entry name" value="Ribonuclease Inhibitor"/>
    <property type="match status" value="1"/>
</dbReference>
<dbReference type="RefSeq" id="XP_003037557.1">
    <property type="nucleotide sequence ID" value="XM_003037511.1"/>
</dbReference>
<dbReference type="eggNOG" id="ENOG502SPJ6">
    <property type="taxonomic scope" value="Eukaryota"/>
</dbReference>
<dbReference type="OMA" id="RESPHAN"/>
<dbReference type="AlphaFoldDB" id="D8PKL2"/>
<evidence type="ECO:0000313" key="1">
    <source>
        <dbReference type="EMBL" id="EFJ02655.1"/>
    </source>
</evidence>